<keyword evidence="1" id="KW-0472">Membrane</keyword>
<feature type="transmembrane region" description="Helical" evidence="1">
    <location>
        <begin position="35"/>
        <end position="55"/>
    </location>
</feature>
<evidence type="ECO:0000259" key="2">
    <source>
        <dbReference type="Pfam" id="PF00892"/>
    </source>
</evidence>
<dbReference type="STRING" id="49186.SAMN05421647_10784"/>
<dbReference type="EMBL" id="FTMN01000007">
    <property type="protein sequence ID" value="SIQ66275.1"/>
    <property type="molecule type" value="Genomic_DNA"/>
</dbReference>
<gene>
    <name evidence="3" type="ORF">SAMN05421647_10784</name>
</gene>
<feature type="transmembrane region" description="Helical" evidence="1">
    <location>
        <begin position="226"/>
        <end position="250"/>
    </location>
</feature>
<accession>A0A1N6UKY2</accession>
<dbReference type="InterPro" id="IPR037185">
    <property type="entry name" value="EmrE-like"/>
</dbReference>
<dbReference type="RefSeq" id="WP_076463864.1">
    <property type="nucleotide sequence ID" value="NZ_FTMN01000007.1"/>
</dbReference>
<feature type="transmembrane region" description="Helical" evidence="1">
    <location>
        <begin position="270"/>
        <end position="290"/>
    </location>
</feature>
<dbReference type="Proteomes" id="UP000186895">
    <property type="component" value="Unassembled WGS sequence"/>
</dbReference>
<dbReference type="eggNOG" id="COG0697">
    <property type="taxonomic scope" value="Bacteria"/>
</dbReference>
<feature type="transmembrane region" description="Helical" evidence="1">
    <location>
        <begin position="149"/>
        <end position="169"/>
    </location>
</feature>
<dbReference type="InterPro" id="IPR000620">
    <property type="entry name" value="EamA_dom"/>
</dbReference>
<evidence type="ECO:0000256" key="1">
    <source>
        <dbReference type="SAM" id="Phobius"/>
    </source>
</evidence>
<feature type="domain" description="EamA" evidence="2">
    <location>
        <begin position="153"/>
        <end position="289"/>
    </location>
</feature>
<keyword evidence="1" id="KW-0812">Transmembrane</keyword>
<reference evidence="3 4" key="1">
    <citation type="submission" date="2017-01" db="EMBL/GenBank/DDBJ databases">
        <authorList>
            <person name="Mah S.A."/>
            <person name="Swanson W.J."/>
            <person name="Moy G.W."/>
            <person name="Vacquier V.D."/>
        </authorList>
    </citation>
    <scope>NUCLEOTIDE SEQUENCE [LARGE SCALE GENOMIC DNA]</scope>
    <source>
        <strain evidence="3 4">DSM 7027</strain>
    </source>
</reference>
<organism evidence="3 4">
    <name type="scientific">Marinobacterium stanieri</name>
    <dbReference type="NCBI Taxonomy" id="49186"/>
    <lineage>
        <taxon>Bacteria</taxon>
        <taxon>Pseudomonadati</taxon>
        <taxon>Pseudomonadota</taxon>
        <taxon>Gammaproteobacteria</taxon>
        <taxon>Oceanospirillales</taxon>
        <taxon>Oceanospirillaceae</taxon>
        <taxon>Marinobacterium</taxon>
    </lineage>
</organism>
<feature type="transmembrane region" description="Helical" evidence="1">
    <location>
        <begin position="109"/>
        <end position="137"/>
    </location>
</feature>
<protein>
    <submittedName>
        <fullName evidence="3">EamA-like transporter family protein</fullName>
    </submittedName>
</protein>
<dbReference type="AlphaFoldDB" id="A0A1N6UKY2"/>
<keyword evidence="1" id="KW-1133">Transmembrane helix</keyword>
<evidence type="ECO:0000313" key="3">
    <source>
        <dbReference type="EMBL" id="SIQ66275.1"/>
    </source>
</evidence>
<sequence length="291" mass="31639">MLWIPFTLFAAFMQAWRNAFQNQLSREVSTAGVTLARFLYAAPVAGCYLLALYAYEPVALPVFSGSFTLYILSAALAQVIATALMVVLFRKRNYAVGVGMVKSEAVLAAILGALFFSAPLTGLAWFGVLVGALAFWLMTNPKKLRGMSWDTLMVGLGSGLAFALTTLWVREASLELGLPFPYSAAWVLFLVLLCQGVLFGAWVLLREPHTWQALQLRKGRVLTISVFSCLGSLGWFTAMSLETAALVKTLGQVEVLFTLMISAGWLKERLTIRDLLGLVLIVAGAICVVLA</sequence>
<name>A0A1N6UKY2_9GAMM</name>
<evidence type="ECO:0000313" key="4">
    <source>
        <dbReference type="Proteomes" id="UP000186895"/>
    </source>
</evidence>
<keyword evidence="4" id="KW-1185">Reference proteome</keyword>
<feature type="transmembrane region" description="Helical" evidence="1">
    <location>
        <begin position="67"/>
        <end position="89"/>
    </location>
</feature>
<proteinExistence type="predicted"/>
<feature type="transmembrane region" description="Helical" evidence="1">
    <location>
        <begin position="184"/>
        <end position="205"/>
    </location>
</feature>
<dbReference type="SUPFAM" id="SSF103481">
    <property type="entry name" value="Multidrug resistance efflux transporter EmrE"/>
    <property type="match status" value="1"/>
</dbReference>
<dbReference type="GO" id="GO:0016020">
    <property type="term" value="C:membrane"/>
    <property type="evidence" value="ECO:0007669"/>
    <property type="project" value="InterPro"/>
</dbReference>
<dbReference type="Pfam" id="PF00892">
    <property type="entry name" value="EamA"/>
    <property type="match status" value="1"/>
</dbReference>